<accession>A0ABW4HV14</accession>
<evidence type="ECO:0000313" key="2">
    <source>
        <dbReference type="EMBL" id="MFD1609459.1"/>
    </source>
</evidence>
<evidence type="ECO:0000313" key="3">
    <source>
        <dbReference type="Proteomes" id="UP001597221"/>
    </source>
</evidence>
<dbReference type="EMBL" id="JBHUDE010000157">
    <property type="protein sequence ID" value="MFD1609459.1"/>
    <property type="molecule type" value="Genomic_DNA"/>
</dbReference>
<gene>
    <name evidence="2" type="ORF">ACFSBH_17720</name>
</gene>
<dbReference type="InterPro" id="IPR002934">
    <property type="entry name" value="Polymerase_NTP_transf_dom"/>
</dbReference>
<feature type="domain" description="Polymerase nucleotidyl transferase" evidence="1">
    <location>
        <begin position="7"/>
        <end position="66"/>
    </location>
</feature>
<evidence type="ECO:0000259" key="1">
    <source>
        <dbReference type="Pfam" id="PF01909"/>
    </source>
</evidence>
<reference evidence="3" key="1">
    <citation type="journal article" date="2019" name="Int. J. Syst. Evol. Microbiol.">
        <title>The Global Catalogue of Microorganisms (GCM) 10K type strain sequencing project: providing services to taxonomists for standard genome sequencing and annotation.</title>
        <authorList>
            <consortium name="The Broad Institute Genomics Platform"/>
            <consortium name="The Broad Institute Genome Sequencing Center for Infectious Disease"/>
            <person name="Wu L."/>
            <person name="Ma J."/>
        </authorList>
    </citation>
    <scope>NUCLEOTIDE SEQUENCE [LARGE SCALE GENOMIC DNA]</scope>
    <source>
        <strain evidence="3">CGMCC 1.12376</strain>
    </source>
</reference>
<dbReference type="Pfam" id="PF01909">
    <property type="entry name" value="NTP_transf_2"/>
    <property type="match status" value="1"/>
</dbReference>
<protein>
    <submittedName>
        <fullName evidence="2">Nucleotidyltransferase domain-containing protein</fullName>
    </submittedName>
</protein>
<name>A0ABW4HV14_9BACI</name>
<dbReference type="Proteomes" id="UP001597221">
    <property type="component" value="Unassembled WGS sequence"/>
</dbReference>
<comment type="caution">
    <text evidence="2">The sequence shown here is derived from an EMBL/GenBank/DDBJ whole genome shotgun (WGS) entry which is preliminary data.</text>
</comment>
<keyword evidence="3" id="KW-1185">Reference proteome</keyword>
<proteinExistence type="predicted"/>
<dbReference type="Gene3D" id="3.30.460.10">
    <property type="entry name" value="Beta Polymerase, domain 2"/>
    <property type="match status" value="1"/>
</dbReference>
<dbReference type="InterPro" id="IPR043519">
    <property type="entry name" value="NT_sf"/>
</dbReference>
<dbReference type="RefSeq" id="WP_285853783.1">
    <property type="nucleotide sequence ID" value="NZ_JAMBON010000025.1"/>
</dbReference>
<organism evidence="2 3">
    <name type="scientific">Oceanobacillus luteolus</name>
    <dbReference type="NCBI Taxonomy" id="1274358"/>
    <lineage>
        <taxon>Bacteria</taxon>
        <taxon>Bacillati</taxon>
        <taxon>Bacillota</taxon>
        <taxon>Bacilli</taxon>
        <taxon>Bacillales</taxon>
        <taxon>Bacillaceae</taxon>
        <taxon>Oceanobacillus</taxon>
    </lineage>
</organism>
<dbReference type="CDD" id="cd05403">
    <property type="entry name" value="NT_KNTase_like"/>
    <property type="match status" value="1"/>
</dbReference>
<dbReference type="SUPFAM" id="SSF81301">
    <property type="entry name" value="Nucleotidyltransferase"/>
    <property type="match status" value="1"/>
</dbReference>
<sequence>MQQAALKAISESLMEDPLVQAVFVKGSIARGEEDEFSDIDLYCLVKEEDKGDFLNKRIGHLEKYRKVLFYEDFFIIAPQIIAVYDNLLHVDLYTVTEDTFLEKDYFKVLYDPRGVMDQYRRTQNLRLTEEEFADHVYDVAWYSFQYRKALKRGNDIWASEMLHFVLVNSAYVLLHRYYPERAQLGMKALGSLLPRNKLKEVQHILNNRNPMSHKTAVTSLIYLLKEEKGWINSQLPEESQANRFLELMLSTLEDDLNSFY</sequence>